<dbReference type="InterPro" id="IPR009057">
    <property type="entry name" value="Homeodomain-like_sf"/>
</dbReference>
<feature type="DNA-binding region" description="H-T-H motif" evidence="4">
    <location>
        <begin position="31"/>
        <end position="50"/>
    </location>
</feature>
<dbReference type="PROSITE" id="PS50977">
    <property type="entry name" value="HTH_TETR_2"/>
    <property type="match status" value="1"/>
</dbReference>
<dbReference type="Proteomes" id="UP000232149">
    <property type="component" value="Unassembled WGS sequence"/>
</dbReference>
<dbReference type="Pfam" id="PF00440">
    <property type="entry name" value="TetR_N"/>
    <property type="match status" value="1"/>
</dbReference>
<dbReference type="Proteomes" id="UP000232188">
    <property type="component" value="Unassembled WGS sequence"/>
</dbReference>
<organism evidence="6 9">
    <name type="scientific">Leptospira adleri</name>
    <dbReference type="NCBI Taxonomy" id="2023186"/>
    <lineage>
        <taxon>Bacteria</taxon>
        <taxon>Pseudomonadati</taxon>
        <taxon>Spirochaetota</taxon>
        <taxon>Spirochaetia</taxon>
        <taxon>Leptospirales</taxon>
        <taxon>Leptospiraceae</taxon>
        <taxon>Leptospira</taxon>
    </lineage>
</organism>
<keyword evidence="3" id="KW-0804">Transcription</keyword>
<dbReference type="PANTHER" id="PTHR47506">
    <property type="entry name" value="TRANSCRIPTIONAL REGULATORY PROTEIN"/>
    <property type="match status" value="1"/>
</dbReference>
<evidence type="ECO:0000313" key="6">
    <source>
        <dbReference type="EMBL" id="PJZ52076.1"/>
    </source>
</evidence>
<dbReference type="RefSeq" id="WP_100786892.1">
    <property type="nucleotide sequence ID" value="NZ_NPDU01000010.1"/>
</dbReference>
<dbReference type="PROSITE" id="PS01081">
    <property type="entry name" value="HTH_TETR_1"/>
    <property type="match status" value="1"/>
</dbReference>
<comment type="caution">
    <text evidence="6">The sequence shown here is derived from an EMBL/GenBank/DDBJ whole genome shotgun (WGS) entry which is preliminary data.</text>
</comment>
<evidence type="ECO:0000256" key="3">
    <source>
        <dbReference type="ARBA" id="ARBA00023163"/>
    </source>
</evidence>
<evidence type="ECO:0000256" key="1">
    <source>
        <dbReference type="ARBA" id="ARBA00023015"/>
    </source>
</evidence>
<protein>
    <recommendedName>
        <fullName evidence="5">HTH tetR-type domain-containing protein</fullName>
    </recommendedName>
</protein>
<dbReference type="InterPro" id="IPR023772">
    <property type="entry name" value="DNA-bd_HTH_TetR-type_CS"/>
</dbReference>
<dbReference type="Gene3D" id="1.10.357.10">
    <property type="entry name" value="Tetracycline Repressor, domain 2"/>
    <property type="match status" value="1"/>
</dbReference>
<dbReference type="GO" id="GO:0003677">
    <property type="term" value="F:DNA binding"/>
    <property type="evidence" value="ECO:0007669"/>
    <property type="project" value="UniProtKB-UniRule"/>
</dbReference>
<evidence type="ECO:0000313" key="8">
    <source>
        <dbReference type="Proteomes" id="UP000232149"/>
    </source>
</evidence>
<dbReference type="InterPro" id="IPR011075">
    <property type="entry name" value="TetR_C"/>
</dbReference>
<dbReference type="EMBL" id="NPDU01000010">
    <property type="protein sequence ID" value="PJZ62938.1"/>
    <property type="molecule type" value="Genomic_DNA"/>
</dbReference>
<name>A0A2M9YKJ6_9LEPT</name>
<dbReference type="Pfam" id="PF16925">
    <property type="entry name" value="TetR_C_13"/>
    <property type="match status" value="1"/>
</dbReference>
<keyword evidence="2 4" id="KW-0238">DNA-binding</keyword>
<gene>
    <name evidence="7" type="ORF">CH376_05460</name>
    <name evidence="6" type="ORF">CH380_16680</name>
</gene>
<dbReference type="InterPro" id="IPR001647">
    <property type="entry name" value="HTH_TetR"/>
</dbReference>
<evidence type="ECO:0000259" key="5">
    <source>
        <dbReference type="PROSITE" id="PS50977"/>
    </source>
</evidence>
<feature type="domain" description="HTH tetR-type" evidence="5">
    <location>
        <begin position="8"/>
        <end position="68"/>
    </location>
</feature>
<evidence type="ECO:0000313" key="9">
    <source>
        <dbReference type="Proteomes" id="UP000232188"/>
    </source>
</evidence>
<accession>A0A2M9YKJ6</accession>
<dbReference type="EMBL" id="NPDV01000016">
    <property type="protein sequence ID" value="PJZ52076.1"/>
    <property type="molecule type" value="Genomic_DNA"/>
</dbReference>
<reference evidence="8 9" key="1">
    <citation type="submission" date="2017-07" db="EMBL/GenBank/DDBJ databases">
        <title>Leptospira spp. isolated from tropical soils.</title>
        <authorList>
            <person name="Thibeaux R."/>
            <person name="Iraola G."/>
            <person name="Ferres I."/>
            <person name="Bierque E."/>
            <person name="Girault D."/>
            <person name="Soupe-Gilbert M.-E."/>
            <person name="Picardeau M."/>
            <person name="Goarant C."/>
        </authorList>
    </citation>
    <scope>NUCLEOTIDE SEQUENCE [LARGE SCALE GENOMIC DNA]</scope>
    <source>
        <strain evidence="6 9">FH2-B-C1</strain>
        <strain evidence="7 8">FH2-B-D1</strain>
    </source>
</reference>
<evidence type="ECO:0000256" key="4">
    <source>
        <dbReference type="PROSITE-ProRule" id="PRU00335"/>
    </source>
</evidence>
<evidence type="ECO:0000313" key="7">
    <source>
        <dbReference type="EMBL" id="PJZ62938.1"/>
    </source>
</evidence>
<dbReference type="PRINTS" id="PR00455">
    <property type="entry name" value="HTHTETR"/>
</dbReference>
<proteinExistence type="predicted"/>
<dbReference type="SUPFAM" id="SSF48498">
    <property type="entry name" value="Tetracyclin repressor-like, C-terminal domain"/>
    <property type="match status" value="1"/>
</dbReference>
<sequence>MKKRRYSKSAYEDILTTADDLFYNKGYSASSLAEILASSGSHKASFYLHFPTKSDLAKAYIRRRTDQFLESMQVLMDKNPDYRKFVKAWVRALKEQAIAQELQGCSLGNLRTQALMDEELAEEIKILTERWLEAVRHFIKRNIQEGTIPKSIDSEIAAKRFLISFEGTVQMFQLTGDLWYLERLETEWLASAGFDKN</sequence>
<dbReference type="AlphaFoldDB" id="A0A2M9YKJ6"/>
<dbReference type="PANTHER" id="PTHR47506:SF3">
    <property type="entry name" value="HTH-TYPE TRANSCRIPTIONAL REGULATOR LMRA"/>
    <property type="match status" value="1"/>
</dbReference>
<dbReference type="InterPro" id="IPR036271">
    <property type="entry name" value="Tet_transcr_reg_TetR-rel_C_sf"/>
</dbReference>
<keyword evidence="8" id="KW-1185">Reference proteome</keyword>
<keyword evidence="1" id="KW-0805">Transcription regulation</keyword>
<evidence type="ECO:0000256" key="2">
    <source>
        <dbReference type="ARBA" id="ARBA00023125"/>
    </source>
</evidence>
<dbReference type="SUPFAM" id="SSF46689">
    <property type="entry name" value="Homeodomain-like"/>
    <property type="match status" value="1"/>
</dbReference>